<feature type="domain" description="HTH araC/xylS-type" evidence="4">
    <location>
        <begin position="248"/>
        <end position="346"/>
    </location>
</feature>
<dbReference type="Gene3D" id="3.40.50.880">
    <property type="match status" value="1"/>
</dbReference>
<name>A0A845SHH0_9GAMM</name>
<evidence type="ECO:0000313" key="5">
    <source>
        <dbReference type="EMBL" id="NDL62832.1"/>
    </source>
</evidence>
<dbReference type="PROSITE" id="PS00041">
    <property type="entry name" value="HTH_ARAC_FAMILY_1"/>
    <property type="match status" value="1"/>
</dbReference>
<keyword evidence="6" id="KW-1185">Reference proteome</keyword>
<dbReference type="SUPFAM" id="SSF46689">
    <property type="entry name" value="Homeodomain-like"/>
    <property type="match status" value="1"/>
</dbReference>
<dbReference type="Pfam" id="PF01965">
    <property type="entry name" value="DJ-1_PfpI"/>
    <property type="match status" value="1"/>
</dbReference>
<dbReference type="Proteomes" id="UP000461443">
    <property type="component" value="Unassembled WGS sequence"/>
</dbReference>
<gene>
    <name evidence="5" type="ORF">GRH90_08740</name>
</gene>
<dbReference type="SUPFAM" id="SSF52317">
    <property type="entry name" value="Class I glutamine amidotransferase-like"/>
    <property type="match status" value="1"/>
</dbReference>
<reference evidence="5 6" key="1">
    <citation type="submission" date="2019-12" db="EMBL/GenBank/DDBJ databases">
        <authorList>
            <person name="Lee S.D."/>
        </authorList>
    </citation>
    <scope>NUCLEOTIDE SEQUENCE [LARGE SCALE GENOMIC DNA]</scope>
    <source>
        <strain evidence="5 6">SAP-6</strain>
    </source>
</reference>
<reference evidence="5 6" key="2">
    <citation type="submission" date="2020-02" db="EMBL/GenBank/DDBJ databases">
        <title>The new genus of Enterobacteriales.</title>
        <authorList>
            <person name="Kim I.S."/>
        </authorList>
    </citation>
    <scope>NUCLEOTIDE SEQUENCE [LARGE SCALE GENOMIC DNA]</scope>
    <source>
        <strain evidence="5 6">SAP-6</strain>
    </source>
</reference>
<dbReference type="PROSITE" id="PS01124">
    <property type="entry name" value="HTH_ARAC_FAMILY_2"/>
    <property type="match status" value="1"/>
</dbReference>
<evidence type="ECO:0000256" key="1">
    <source>
        <dbReference type="ARBA" id="ARBA00023015"/>
    </source>
</evidence>
<sequence>MTKTAMLAVAAVAPVGDDNRAGAPTALPGRGQVRRIIILTYPGCFLGEIIKLLEMLAALNDFAVQHGGQKVQFVTQIYSSVGGRISSPASRMIHAETLTMRGPVPVETDLLIVAHGTRAAAAAPNPLLSRWLQAVCPGAKQIVALGSGALRMAAAGLLNHRQATTHSALAPYLAEHYPLVSVNVPAALQIDGNILTTSEHIDLRELALLLLKEPLPPNRPAQGGEQALQLDTTPVMARVFTRHDTISHRVTLWWLAHIDEDLSMDRSARFLAMSERSLRRHFTLEVGYSPYLFLLLLRLELARQALIDTDLPIDKIARRGGLHDGQQLARMFRKFFKITPHQYRTQPREARPSLDHPLYAALFNGRAIPPWLQELQCDAASHSGR</sequence>
<dbReference type="SMART" id="SM00342">
    <property type="entry name" value="HTH_ARAC"/>
    <property type="match status" value="1"/>
</dbReference>
<accession>A0A845SHH0</accession>
<dbReference type="InterPro" id="IPR018062">
    <property type="entry name" value="HTH_AraC-typ_CS"/>
</dbReference>
<dbReference type="InterPro" id="IPR002818">
    <property type="entry name" value="DJ-1/PfpI"/>
</dbReference>
<dbReference type="EMBL" id="WUBS01000005">
    <property type="protein sequence ID" value="NDL62832.1"/>
    <property type="molecule type" value="Genomic_DNA"/>
</dbReference>
<keyword evidence="3" id="KW-0804">Transcription</keyword>
<dbReference type="GO" id="GO:0043565">
    <property type="term" value="F:sequence-specific DNA binding"/>
    <property type="evidence" value="ECO:0007669"/>
    <property type="project" value="InterPro"/>
</dbReference>
<keyword evidence="2" id="KW-0238">DNA-binding</keyword>
<proteinExistence type="predicted"/>
<evidence type="ECO:0000313" key="6">
    <source>
        <dbReference type="Proteomes" id="UP000461443"/>
    </source>
</evidence>
<dbReference type="RefSeq" id="WP_162365559.1">
    <property type="nucleotide sequence ID" value="NZ_WUBS01000005.1"/>
</dbReference>
<evidence type="ECO:0000256" key="2">
    <source>
        <dbReference type="ARBA" id="ARBA00023125"/>
    </source>
</evidence>
<dbReference type="PANTHER" id="PTHR43280">
    <property type="entry name" value="ARAC-FAMILY TRANSCRIPTIONAL REGULATOR"/>
    <property type="match status" value="1"/>
</dbReference>
<organism evidence="5 6">
    <name type="scientific">Acerihabitans arboris</name>
    <dbReference type="NCBI Taxonomy" id="2691583"/>
    <lineage>
        <taxon>Bacteria</taxon>
        <taxon>Pseudomonadati</taxon>
        <taxon>Pseudomonadota</taxon>
        <taxon>Gammaproteobacteria</taxon>
        <taxon>Enterobacterales</taxon>
        <taxon>Pectobacteriaceae</taxon>
        <taxon>Acerihabitans</taxon>
    </lineage>
</organism>
<dbReference type="Gene3D" id="1.10.10.60">
    <property type="entry name" value="Homeodomain-like"/>
    <property type="match status" value="1"/>
</dbReference>
<comment type="caution">
    <text evidence="5">The sequence shown here is derived from an EMBL/GenBank/DDBJ whole genome shotgun (WGS) entry which is preliminary data.</text>
</comment>
<dbReference type="GO" id="GO:0003700">
    <property type="term" value="F:DNA-binding transcription factor activity"/>
    <property type="evidence" value="ECO:0007669"/>
    <property type="project" value="InterPro"/>
</dbReference>
<evidence type="ECO:0000259" key="4">
    <source>
        <dbReference type="PROSITE" id="PS01124"/>
    </source>
</evidence>
<dbReference type="InterPro" id="IPR009057">
    <property type="entry name" value="Homeodomain-like_sf"/>
</dbReference>
<dbReference type="Pfam" id="PF12833">
    <property type="entry name" value="HTH_18"/>
    <property type="match status" value="1"/>
</dbReference>
<dbReference type="InterPro" id="IPR018060">
    <property type="entry name" value="HTH_AraC"/>
</dbReference>
<dbReference type="PANTHER" id="PTHR43280:SF2">
    <property type="entry name" value="HTH-TYPE TRANSCRIPTIONAL REGULATOR EXSA"/>
    <property type="match status" value="1"/>
</dbReference>
<protein>
    <submittedName>
        <fullName evidence="5">Helix-turn-helix domain-containing protein</fullName>
    </submittedName>
</protein>
<dbReference type="InterPro" id="IPR029062">
    <property type="entry name" value="Class_I_gatase-like"/>
</dbReference>
<evidence type="ECO:0000256" key="3">
    <source>
        <dbReference type="ARBA" id="ARBA00023163"/>
    </source>
</evidence>
<keyword evidence="1" id="KW-0805">Transcription regulation</keyword>
<dbReference type="AlphaFoldDB" id="A0A845SHH0"/>